<comment type="caution">
    <text evidence="1">The sequence shown here is derived from an EMBL/GenBank/DDBJ whole genome shotgun (WGS) entry which is preliminary data.</text>
</comment>
<sequence length="69" mass="7587">MQDHRAQTAVRRVACARNDETKTPSTWKSGVVTSENNSATVKGLHINLGVSVNISRQRKNCLNPTLLPD</sequence>
<evidence type="ECO:0000313" key="2">
    <source>
        <dbReference type="Proteomes" id="UP000828390"/>
    </source>
</evidence>
<reference evidence="1" key="2">
    <citation type="submission" date="2020-11" db="EMBL/GenBank/DDBJ databases">
        <authorList>
            <person name="McCartney M.A."/>
            <person name="Auch B."/>
            <person name="Kono T."/>
            <person name="Mallez S."/>
            <person name="Becker A."/>
            <person name="Gohl D.M."/>
            <person name="Silverstein K.A.T."/>
            <person name="Koren S."/>
            <person name="Bechman K.B."/>
            <person name="Herman A."/>
            <person name="Abrahante J.E."/>
            <person name="Garbe J."/>
        </authorList>
    </citation>
    <scope>NUCLEOTIDE SEQUENCE</scope>
    <source>
        <strain evidence="1">Duluth1</strain>
        <tissue evidence="1">Whole animal</tissue>
    </source>
</reference>
<reference evidence="1" key="1">
    <citation type="journal article" date="2019" name="bioRxiv">
        <title>The Genome of the Zebra Mussel, Dreissena polymorpha: A Resource for Invasive Species Research.</title>
        <authorList>
            <person name="McCartney M.A."/>
            <person name="Auch B."/>
            <person name="Kono T."/>
            <person name="Mallez S."/>
            <person name="Zhang Y."/>
            <person name="Obille A."/>
            <person name="Becker A."/>
            <person name="Abrahante J.E."/>
            <person name="Garbe J."/>
            <person name="Badalamenti J.P."/>
            <person name="Herman A."/>
            <person name="Mangelson H."/>
            <person name="Liachko I."/>
            <person name="Sullivan S."/>
            <person name="Sone E.D."/>
            <person name="Koren S."/>
            <person name="Silverstein K.A.T."/>
            <person name="Beckman K.B."/>
            <person name="Gohl D.M."/>
        </authorList>
    </citation>
    <scope>NUCLEOTIDE SEQUENCE</scope>
    <source>
        <strain evidence="1">Duluth1</strain>
        <tissue evidence="1">Whole animal</tissue>
    </source>
</reference>
<gene>
    <name evidence="1" type="ORF">DPMN_017541</name>
</gene>
<evidence type="ECO:0000313" key="1">
    <source>
        <dbReference type="EMBL" id="KAH3893394.1"/>
    </source>
</evidence>
<organism evidence="1 2">
    <name type="scientific">Dreissena polymorpha</name>
    <name type="common">Zebra mussel</name>
    <name type="synonym">Mytilus polymorpha</name>
    <dbReference type="NCBI Taxonomy" id="45954"/>
    <lineage>
        <taxon>Eukaryota</taxon>
        <taxon>Metazoa</taxon>
        <taxon>Spiralia</taxon>
        <taxon>Lophotrochozoa</taxon>
        <taxon>Mollusca</taxon>
        <taxon>Bivalvia</taxon>
        <taxon>Autobranchia</taxon>
        <taxon>Heteroconchia</taxon>
        <taxon>Euheterodonta</taxon>
        <taxon>Imparidentia</taxon>
        <taxon>Neoheterodontei</taxon>
        <taxon>Myida</taxon>
        <taxon>Dreissenoidea</taxon>
        <taxon>Dreissenidae</taxon>
        <taxon>Dreissena</taxon>
    </lineage>
</organism>
<dbReference type="AlphaFoldDB" id="A0A9D4NGP5"/>
<keyword evidence="2" id="KW-1185">Reference proteome</keyword>
<accession>A0A9D4NGP5</accession>
<protein>
    <submittedName>
        <fullName evidence="1">Uncharacterized protein</fullName>
    </submittedName>
</protein>
<proteinExistence type="predicted"/>
<name>A0A9D4NGP5_DREPO</name>
<dbReference type="EMBL" id="JAIWYP010000001">
    <property type="protein sequence ID" value="KAH3893394.1"/>
    <property type="molecule type" value="Genomic_DNA"/>
</dbReference>
<dbReference type="Proteomes" id="UP000828390">
    <property type="component" value="Unassembled WGS sequence"/>
</dbReference>